<accession>A0A060T2S5</accession>
<reference evidence="2" key="2">
    <citation type="submission" date="2014-06" db="EMBL/GenBank/DDBJ databases">
        <title>The complete genome of Blastobotrys (Arxula) adeninivorans LS3 - a yeast of biotechnological interest.</title>
        <authorList>
            <person name="Kunze G."/>
            <person name="Gaillardin C."/>
            <person name="Czernicka M."/>
            <person name="Durrens P."/>
            <person name="Martin T."/>
            <person name="Boer E."/>
            <person name="Gabaldon T."/>
            <person name="Cruz J."/>
            <person name="Talla E."/>
            <person name="Marck C."/>
            <person name="Goffeau A."/>
            <person name="Barbe V."/>
            <person name="Baret P."/>
            <person name="Baronian K."/>
            <person name="Beier S."/>
            <person name="Bleykasten C."/>
            <person name="Bode R."/>
            <person name="Casaregola S."/>
            <person name="Despons L."/>
            <person name="Fairhead C."/>
            <person name="Giersberg M."/>
            <person name="Gierski P."/>
            <person name="Hahnel U."/>
            <person name="Hartmann A."/>
            <person name="Jankowska D."/>
            <person name="Jubin C."/>
            <person name="Jung P."/>
            <person name="Lafontaine I."/>
            <person name="Leh-Louis V."/>
            <person name="Lemaire M."/>
            <person name="Marcet-Houben M."/>
            <person name="Mascher M."/>
            <person name="Morel G."/>
            <person name="Richard G.-F."/>
            <person name="Riechen J."/>
            <person name="Sacerdot C."/>
            <person name="Sarkar A."/>
            <person name="Savel G."/>
            <person name="Schacherer J."/>
            <person name="Sherman D."/>
            <person name="Straub M.-L."/>
            <person name="Stein N."/>
            <person name="Thierry A."/>
            <person name="Trautwein-Schult A."/>
            <person name="Westhof E."/>
            <person name="Worch S."/>
            <person name="Dujon B."/>
            <person name="Souciet J.-L."/>
            <person name="Wincker P."/>
            <person name="Scholz U."/>
            <person name="Neuveglise N."/>
        </authorList>
    </citation>
    <scope>NUCLEOTIDE SEQUENCE</scope>
    <source>
        <strain evidence="2">LS3</strain>
    </source>
</reference>
<organism evidence="2">
    <name type="scientific">Blastobotrys adeninivorans</name>
    <name type="common">Yeast</name>
    <name type="synonym">Arxula adeninivorans</name>
    <dbReference type="NCBI Taxonomy" id="409370"/>
    <lineage>
        <taxon>Eukaryota</taxon>
        <taxon>Fungi</taxon>
        <taxon>Dikarya</taxon>
        <taxon>Ascomycota</taxon>
        <taxon>Saccharomycotina</taxon>
        <taxon>Dipodascomycetes</taxon>
        <taxon>Dipodascales</taxon>
        <taxon>Trichomonascaceae</taxon>
        <taxon>Blastobotrys</taxon>
    </lineage>
</organism>
<dbReference type="GO" id="GO:0000935">
    <property type="term" value="C:division septum"/>
    <property type="evidence" value="ECO:0007669"/>
    <property type="project" value="TreeGrafter"/>
</dbReference>
<dbReference type="InterPro" id="IPR011022">
    <property type="entry name" value="Arrestin_C-like"/>
</dbReference>
<dbReference type="GO" id="GO:0000917">
    <property type="term" value="P:division septum assembly"/>
    <property type="evidence" value="ECO:0007669"/>
    <property type="project" value="TreeGrafter"/>
</dbReference>
<dbReference type="PANTHER" id="PTHR36419">
    <property type="entry name" value="ARRESTIN FAMILY PROTEIN 1"/>
    <property type="match status" value="1"/>
</dbReference>
<dbReference type="AlphaFoldDB" id="A0A060T2S5"/>
<sequence>MSQFEVRLLGPPNEDIVRGFPGISASWPRLEGVVEIRTKDETVPLQIAMVNLALYRTDVIHPPSNKPGISGPRTDQSFRMGDEVRLFQVSAGRSYDEVMSMDLPFIIPLPTNRPLPPSISLGKSTVETKYQLFVSIVYGKQQQYHEGFPVRIKRYDTLSTFGAYKVPVVNTVPSLDHLVGFDYSLPISAYGPGDLIIAYIKIYPNIDWQKSKKVKLQRVTMQVIEVTTYNPDGEESVEKRRRLCKVAQQLDMKLPEKGYQTEMSVDFPSIDLREKDNLIPKQRQDIPVVGRNGFTTASKLYKIEYILVLKARFSHCKDIEIEQPITVSQFDHATCMSFMRSISEAVEYANSVDRNRVPAPRIRRDRPSRAILVG</sequence>
<feature type="domain" description="Arrestin C-terminal-like" evidence="1">
    <location>
        <begin position="175"/>
        <end position="330"/>
    </location>
</feature>
<gene>
    <name evidence="2" type="ORF">GNLVRS02_ARAD1C30734g</name>
</gene>
<dbReference type="PhylomeDB" id="A0A060T2S5"/>
<dbReference type="Gene3D" id="2.60.40.640">
    <property type="match status" value="1"/>
</dbReference>
<reference evidence="2" key="1">
    <citation type="submission" date="2014-02" db="EMBL/GenBank/DDBJ databases">
        <authorList>
            <person name="Genoscope - CEA"/>
        </authorList>
    </citation>
    <scope>NUCLEOTIDE SEQUENCE</scope>
    <source>
        <strain evidence="2">LS3</strain>
    </source>
</reference>
<proteinExistence type="predicted"/>
<dbReference type="SMART" id="SM01017">
    <property type="entry name" value="Arrestin_C"/>
    <property type="match status" value="1"/>
</dbReference>
<protein>
    <submittedName>
        <fullName evidence="2">ARAD1C30734p</fullName>
    </submittedName>
</protein>
<dbReference type="PANTHER" id="PTHR36419:SF1">
    <property type="entry name" value="RHO1 GEF LOCALIZING PROTEIN 1"/>
    <property type="match status" value="1"/>
</dbReference>
<dbReference type="InterPro" id="IPR053060">
    <property type="entry name" value="Cytokinesis_Signaling_Reg"/>
</dbReference>
<dbReference type="InterPro" id="IPR014752">
    <property type="entry name" value="Arrestin-like_C"/>
</dbReference>
<dbReference type="EMBL" id="HG937693">
    <property type="protein sequence ID" value="CDP35238.1"/>
    <property type="molecule type" value="Genomic_DNA"/>
</dbReference>
<name>A0A060T2S5_BLAAD</name>
<dbReference type="Pfam" id="PF02752">
    <property type="entry name" value="Arrestin_C"/>
    <property type="match status" value="1"/>
</dbReference>
<evidence type="ECO:0000259" key="1">
    <source>
        <dbReference type="SMART" id="SM01017"/>
    </source>
</evidence>
<evidence type="ECO:0000313" key="2">
    <source>
        <dbReference type="EMBL" id="CDP35238.1"/>
    </source>
</evidence>